<dbReference type="Gene3D" id="1.10.30.10">
    <property type="entry name" value="High mobility group box domain"/>
    <property type="match status" value="1"/>
</dbReference>
<dbReference type="SUPFAM" id="SSF47095">
    <property type="entry name" value="HMG-box"/>
    <property type="match status" value="1"/>
</dbReference>
<evidence type="ECO:0000313" key="4">
    <source>
        <dbReference type="Proteomes" id="UP000249293"/>
    </source>
</evidence>
<reference evidence="2 3" key="1">
    <citation type="submission" date="2017-05" db="EMBL/GenBank/DDBJ databases">
        <title>The Genome Sequence of Candida krusei Ckrusei653.</title>
        <authorList>
            <person name="Cuomo C."/>
            <person name="Forche A."/>
            <person name="Young S."/>
            <person name="Abouelleil A."/>
            <person name="Cao P."/>
            <person name="Chapman S."/>
            <person name="Cusick C."/>
            <person name="Shea T."/>
            <person name="Nusbaum C."/>
            <person name="Birren B."/>
        </authorList>
    </citation>
    <scope>NUCLEOTIDE SEQUENCE [LARGE SCALE GENOMIC DNA]</scope>
    <source>
        <strain evidence="2 3">Ckrusei653</strain>
    </source>
</reference>
<name>A0A1Z8JKM8_PICKU</name>
<protein>
    <submittedName>
        <fullName evidence="2">Uncharacterized protein</fullName>
    </submittedName>
</protein>
<dbReference type="GeneID" id="40382659"/>
<dbReference type="VEuPathDB" id="FungiDB:C5L36_0B01585"/>
<organism evidence="2 3">
    <name type="scientific">Pichia kudriavzevii</name>
    <name type="common">Yeast</name>
    <name type="synonym">Issatchenkia orientalis</name>
    <dbReference type="NCBI Taxonomy" id="4909"/>
    <lineage>
        <taxon>Eukaryota</taxon>
        <taxon>Fungi</taxon>
        <taxon>Dikarya</taxon>
        <taxon>Ascomycota</taxon>
        <taxon>Saccharomycotina</taxon>
        <taxon>Pichiomycetes</taxon>
        <taxon>Pichiales</taxon>
        <taxon>Pichiaceae</taxon>
        <taxon>Pichia</taxon>
    </lineage>
</organism>
<dbReference type="KEGG" id="pkz:C5L36_0B01585"/>
<dbReference type="OrthoDB" id="2392544at2759"/>
<proteinExistence type="predicted"/>
<dbReference type="AlphaFoldDB" id="A0A1Z8JKM8"/>
<evidence type="ECO:0000313" key="2">
    <source>
        <dbReference type="EMBL" id="OUT21141.1"/>
    </source>
</evidence>
<dbReference type="EMBL" id="CP028774">
    <property type="protein sequence ID" value="AWU74894.1"/>
    <property type="molecule type" value="Genomic_DNA"/>
</dbReference>
<dbReference type="Proteomes" id="UP000195871">
    <property type="component" value="Unassembled WGS sequence"/>
</dbReference>
<evidence type="ECO:0000313" key="1">
    <source>
        <dbReference type="EMBL" id="AWU74894.1"/>
    </source>
</evidence>
<dbReference type="Proteomes" id="UP000249293">
    <property type="component" value="Chromosome 2"/>
</dbReference>
<reference evidence="1 4" key="2">
    <citation type="submission" date="2018-06" db="EMBL/GenBank/DDBJ databases">
        <title>Population genomics shows no distinction between pathogenic Candida krusei and environmental Pichia kudriavzevii: One species, four names.</title>
        <authorList>
            <person name="Douglass A.P."/>
            <person name="Offei B."/>
            <person name="Braun-Galleani S."/>
            <person name="Coughlan A.Y."/>
            <person name="Martos A."/>
            <person name="Ortiz-Merino R.A."/>
            <person name="Byrne K.P."/>
            <person name="Wolfe K.H."/>
        </authorList>
    </citation>
    <scope>NUCLEOTIDE SEQUENCE [LARGE SCALE GENOMIC DNA]</scope>
    <source>
        <strain evidence="1 4">CBS573</strain>
    </source>
</reference>
<sequence>MAKLTDSGSTRNRSESVSQNVGAVEFVQVVKQEHGYDEKEYKKILRSEIEKESKKPRNIFLIYRSLVKQYLMNYLSIKGFTEISEESGKLWKSRSSEVEHYVKYLAEQEERFFENEQTQRLKDRSSSASEKLKEKTLSQLTVDGYNGREPKGETVKKDVFRVYKPKKRKRSGVRSKMKSLRSKQNRVEDIFCVPNIEFQDIK</sequence>
<dbReference type="EMBL" id="NHMM01000005">
    <property type="protein sequence ID" value="OUT21141.1"/>
    <property type="molecule type" value="Genomic_DNA"/>
</dbReference>
<dbReference type="RefSeq" id="XP_029320371.1">
    <property type="nucleotide sequence ID" value="XM_029464512.1"/>
</dbReference>
<gene>
    <name evidence="1" type="ORF">C5L36_0B01585</name>
    <name evidence="2" type="ORF">CAS74_003255</name>
</gene>
<evidence type="ECO:0000313" key="3">
    <source>
        <dbReference type="Proteomes" id="UP000195871"/>
    </source>
</evidence>
<keyword evidence="4" id="KW-1185">Reference proteome</keyword>
<accession>A0A1Z8JKM8</accession>
<dbReference type="InterPro" id="IPR036910">
    <property type="entry name" value="HMG_box_dom_sf"/>
</dbReference>